<proteinExistence type="predicted"/>
<feature type="domain" description="ChsH2 C-terminal OB-fold" evidence="2">
    <location>
        <begin position="63"/>
        <end position="110"/>
    </location>
</feature>
<accession>A0A1I1I682</accession>
<dbReference type="Gene3D" id="3.90.1670.10">
    <property type="entry name" value="FdhE-like domain"/>
    <property type="match status" value="1"/>
</dbReference>
<dbReference type="AlphaFoldDB" id="A0A1I1I682"/>
<dbReference type="InterPro" id="IPR012340">
    <property type="entry name" value="NA-bd_OB-fold"/>
</dbReference>
<dbReference type="SUPFAM" id="SSF50249">
    <property type="entry name" value="Nucleic acid-binding proteins"/>
    <property type="match status" value="1"/>
</dbReference>
<dbReference type="PANTHER" id="PTHR34075:SF5">
    <property type="entry name" value="BLR3430 PROTEIN"/>
    <property type="match status" value="1"/>
</dbReference>
<organism evidence="3 4">
    <name type="scientific">Natronobacterium haloterrestre</name>
    <name type="common">Halobiforma haloterrestris</name>
    <dbReference type="NCBI Taxonomy" id="148448"/>
    <lineage>
        <taxon>Archaea</taxon>
        <taxon>Methanobacteriati</taxon>
        <taxon>Methanobacteriota</taxon>
        <taxon>Stenosarchaea group</taxon>
        <taxon>Halobacteria</taxon>
        <taxon>Halobacteriales</taxon>
        <taxon>Natrialbaceae</taxon>
        <taxon>Natronobacterium</taxon>
    </lineage>
</organism>
<dbReference type="Proteomes" id="UP000199161">
    <property type="component" value="Unassembled WGS sequence"/>
</dbReference>
<dbReference type="RefSeq" id="WP_007141107.1">
    <property type="nucleotide sequence ID" value="NZ_FOKW01000006.1"/>
</dbReference>
<evidence type="ECO:0000313" key="3">
    <source>
        <dbReference type="EMBL" id="SFC28740.1"/>
    </source>
</evidence>
<gene>
    <name evidence="3" type="ORF">SAMN05444422_106224</name>
</gene>
<evidence type="ECO:0000313" key="4">
    <source>
        <dbReference type="Proteomes" id="UP000199161"/>
    </source>
</evidence>
<dbReference type="InterPro" id="IPR052513">
    <property type="entry name" value="Thioester_dehydratase-like"/>
</dbReference>
<sequence length="139" mass="15125">MTTTNSNSRSKTATGTGNETQPPRDVSTDRAFACPACDHRWYYTRDRCSECGSERIDTYRLETGEVLATTTVHATPPNVRSPNRLGLVRFDGVSLVAQLEGDVSTGDDVRFGECTVLRGNGDGIPGRRLEPMEPADSAE</sequence>
<dbReference type="GeneID" id="30920184"/>
<keyword evidence="4" id="KW-1185">Reference proteome</keyword>
<dbReference type="PANTHER" id="PTHR34075">
    <property type="entry name" value="BLR3430 PROTEIN"/>
    <property type="match status" value="1"/>
</dbReference>
<dbReference type="InterPro" id="IPR024064">
    <property type="entry name" value="FdhE-like_sf"/>
</dbReference>
<dbReference type="EMBL" id="FOKW01000006">
    <property type="protein sequence ID" value="SFC28740.1"/>
    <property type="molecule type" value="Genomic_DNA"/>
</dbReference>
<protein>
    <recommendedName>
        <fullName evidence="2">ChsH2 C-terminal OB-fold domain-containing protein</fullName>
    </recommendedName>
</protein>
<dbReference type="Pfam" id="PF01796">
    <property type="entry name" value="OB_ChsH2_C"/>
    <property type="match status" value="1"/>
</dbReference>
<dbReference type="OrthoDB" id="9573at2157"/>
<name>A0A1I1I682_NATHA</name>
<reference evidence="4" key="1">
    <citation type="submission" date="2016-10" db="EMBL/GenBank/DDBJ databases">
        <authorList>
            <person name="Varghese N."/>
            <person name="Submissions S."/>
        </authorList>
    </citation>
    <scope>NUCLEOTIDE SEQUENCE [LARGE SCALE GENOMIC DNA]</scope>
    <source>
        <strain evidence="4">DSM 13078</strain>
    </source>
</reference>
<evidence type="ECO:0000256" key="1">
    <source>
        <dbReference type="SAM" id="MobiDB-lite"/>
    </source>
</evidence>
<feature type="compositionally biased region" description="Polar residues" evidence="1">
    <location>
        <begin position="1"/>
        <end position="21"/>
    </location>
</feature>
<feature type="region of interest" description="Disordered" evidence="1">
    <location>
        <begin position="1"/>
        <end position="29"/>
    </location>
</feature>
<evidence type="ECO:0000259" key="2">
    <source>
        <dbReference type="Pfam" id="PF01796"/>
    </source>
</evidence>
<dbReference type="InterPro" id="IPR002878">
    <property type="entry name" value="ChsH2_C"/>
</dbReference>